<name>A0A934J5R3_9BACL</name>
<protein>
    <recommendedName>
        <fullName evidence="3">DUF960 domain-containing protein</fullName>
    </recommendedName>
</protein>
<dbReference type="AlphaFoldDB" id="A0A934J5R3"/>
<dbReference type="RefSeq" id="WP_199018459.1">
    <property type="nucleotide sequence ID" value="NZ_JAELUP010000014.1"/>
</dbReference>
<evidence type="ECO:0008006" key="3">
    <source>
        <dbReference type="Google" id="ProtNLM"/>
    </source>
</evidence>
<sequence>MRHRTFAPRCATKGIHDVLPQSMKLKLFEYVDRQVSSGLDMDYLQIFEFSTKVINSKYHQCIVHRQEVPLRSVEYTICDTDAPLDLTVWIVDEETHATMLLPEEY</sequence>
<dbReference type="EMBL" id="JAELUP010000014">
    <property type="protein sequence ID" value="MBJ6360905.1"/>
    <property type="molecule type" value="Genomic_DNA"/>
</dbReference>
<evidence type="ECO:0000313" key="2">
    <source>
        <dbReference type="Proteomes" id="UP000640274"/>
    </source>
</evidence>
<gene>
    <name evidence="1" type="ORF">JFN88_06180</name>
</gene>
<accession>A0A934J5R3</accession>
<dbReference type="Pfam" id="PF06124">
    <property type="entry name" value="DUF960"/>
    <property type="match status" value="1"/>
</dbReference>
<dbReference type="InterPro" id="IPR009303">
    <property type="entry name" value="DUF960"/>
</dbReference>
<proteinExistence type="predicted"/>
<dbReference type="Gene3D" id="3.10.450.150">
    <property type="entry name" value="enterococcus faecalis protein"/>
    <property type="match status" value="1"/>
</dbReference>
<organism evidence="1 2">
    <name type="scientific">Paenibacillus roseus</name>
    <dbReference type="NCBI Taxonomy" id="2798579"/>
    <lineage>
        <taxon>Bacteria</taxon>
        <taxon>Bacillati</taxon>
        <taxon>Bacillota</taxon>
        <taxon>Bacilli</taxon>
        <taxon>Bacillales</taxon>
        <taxon>Paenibacillaceae</taxon>
        <taxon>Paenibacillus</taxon>
    </lineage>
</organism>
<keyword evidence="2" id="KW-1185">Reference proteome</keyword>
<evidence type="ECO:0000313" key="1">
    <source>
        <dbReference type="EMBL" id="MBJ6360905.1"/>
    </source>
</evidence>
<dbReference type="Proteomes" id="UP000640274">
    <property type="component" value="Unassembled WGS sequence"/>
</dbReference>
<reference evidence="1" key="1">
    <citation type="submission" date="2020-12" db="EMBL/GenBank/DDBJ databases">
        <authorList>
            <person name="Huq M.A."/>
        </authorList>
    </citation>
    <scope>NUCLEOTIDE SEQUENCE</scope>
    <source>
        <strain evidence="1">MAHUQ-46</strain>
    </source>
</reference>
<comment type="caution">
    <text evidence="1">The sequence shown here is derived from an EMBL/GenBank/DDBJ whole genome shotgun (WGS) entry which is preliminary data.</text>
</comment>